<evidence type="ECO:0000259" key="2">
    <source>
        <dbReference type="PROSITE" id="PS51194"/>
    </source>
</evidence>
<dbReference type="STRING" id="234267.Acid_1698"/>
<feature type="domain" description="Helicase ATP-binding" evidence="1">
    <location>
        <begin position="154"/>
        <end position="315"/>
    </location>
</feature>
<dbReference type="HOGENOM" id="CLU_493189_0_0_0"/>
<evidence type="ECO:0000259" key="1">
    <source>
        <dbReference type="PROSITE" id="PS51192"/>
    </source>
</evidence>
<dbReference type="InterPro" id="IPR050742">
    <property type="entry name" value="Helicase_Restrict-Modif_Enz"/>
</dbReference>
<dbReference type="GO" id="GO:0009307">
    <property type="term" value="P:DNA restriction-modification system"/>
    <property type="evidence" value="ECO:0007669"/>
    <property type="project" value="InterPro"/>
</dbReference>
<dbReference type="InterPro" id="IPR006935">
    <property type="entry name" value="Helicase/UvrB_N"/>
</dbReference>
<sequence length="570" mass="63591">MHRGFLSNDVLANCSWQYLERSVGRLLLSEGFSGVRMLGQSGDEGADLLAHRNGKRWLVQVKRRRSTNIGVEVLDEIIRAAHIYRADIPVVATNLGFTDQARTQQSMLMAAGTPLQLWDRTTLSRRWEKLADRPVATRQLRGYQESAIASILEVAVSGKRRSALVVMATGLGKTFVAAESYRRMRETHPTLRALVLAHTNDLVYQLERAFWPCLDKSEITGVWNGYEVPDPEASLTFACIDSVASKLQVSGRLDLGVDLVIVDECHHAGSDEYRVVLEALRCGSQDGPFLIGMTATPWRPDGTSIHSLFGEPVSCVDIVQGLKMGWLSNVDYRMHVDNINWQELNRVHHLTPRGLNRTIFIQEWDDAVVQKLKETWYEIPHARAIVFCGNIDHAITMRDRVNGVGFARAEALYAGSPGAPRLSHAQRSKILADFHDGHAGVLCAVDLLNEGIDLPDVNICVFQRVTHSRRIFVQQLGRGLRLASGKDRVIVLDFVSDVRRFAAGLDLQNKLQEGPQYVSLGSKVRFMNVGGEDKEAESFLRAWLQDVAAIESAGEDDHVLKFPPSLSDRL</sequence>
<dbReference type="InterPro" id="IPR011335">
    <property type="entry name" value="Restrct_endonuc-II-like"/>
</dbReference>
<dbReference type="PANTHER" id="PTHR47396:SF1">
    <property type="entry name" value="ATP-DEPENDENT HELICASE IRC3-RELATED"/>
    <property type="match status" value="1"/>
</dbReference>
<dbReference type="PANTHER" id="PTHR47396">
    <property type="entry name" value="TYPE I RESTRICTION ENZYME ECOKI R PROTEIN"/>
    <property type="match status" value="1"/>
</dbReference>
<dbReference type="eggNOG" id="COG1061">
    <property type="taxonomic scope" value="Bacteria"/>
</dbReference>
<dbReference type="SUPFAM" id="SSF52980">
    <property type="entry name" value="Restriction endonuclease-like"/>
    <property type="match status" value="1"/>
</dbReference>
<dbReference type="GO" id="GO:0004519">
    <property type="term" value="F:endonuclease activity"/>
    <property type="evidence" value="ECO:0007669"/>
    <property type="project" value="InterPro"/>
</dbReference>
<dbReference type="OrthoDB" id="9758243at2"/>
<dbReference type="InterPro" id="IPR007560">
    <property type="entry name" value="Restrct_endonuc_IV_Mrr"/>
</dbReference>
<dbReference type="SMART" id="SM00490">
    <property type="entry name" value="HELICc"/>
    <property type="match status" value="1"/>
</dbReference>
<proteinExistence type="predicted"/>
<dbReference type="InterPro" id="IPR001650">
    <property type="entry name" value="Helicase_C-like"/>
</dbReference>
<dbReference type="InterPro" id="IPR027417">
    <property type="entry name" value="P-loop_NTPase"/>
</dbReference>
<dbReference type="InterPro" id="IPR014001">
    <property type="entry name" value="Helicase_ATP-bd"/>
</dbReference>
<dbReference type="Pfam" id="PF04851">
    <property type="entry name" value="ResIII"/>
    <property type="match status" value="1"/>
</dbReference>
<dbReference type="SMART" id="SM00487">
    <property type="entry name" value="DEXDc"/>
    <property type="match status" value="1"/>
</dbReference>
<feature type="domain" description="Helicase C-terminal" evidence="2">
    <location>
        <begin position="371"/>
        <end position="522"/>
    </location>
</feature>
<dbReference type="Gene3D" id="3.40.1350.10">
    <property type="match status" value="1"/>
</dbReference>
<dbReference type="PROSITE" id="PS51194">
    <property type="entry name" value="HELICASE_CTER"/>
    <property type="match status" value="1"/>
</dbReference>
<dbReference type="GO" id="GO:0005829">
    <property type="term" value="C:cytosol"/>
    <property type="evidence" value="ECO:0007669"/>
    <property type="project" value="TreeGrafter"/>
</dbReference>
<evidence type="ECO:0000313" key="3">
    <source>
        <dbReference type="EMBL" id="ABJ82688.1"/>
    </source>
</evidence>
<dbReference type="eggNOG" id="COG1787">
    <property type="taxonomic scope" value="Bacteria"/>
</dbReference>
<dbReference type="Pfam" id="PF00271">
    <property type="entry name" value="Helicase_C"/>
    <property type="match status" value="1"/>
</dbReference>
<dbReference type="AlphaFoldDB" id="Q027W9"/>
<dbReference type="EMBL" id="CP000473">
    <property type="protein sequence ID" value="ABJ82688.1"/>
    <property type="molecule type" value="Genomic_DNA"/>
</dbReference>
<dbReference type="FunCoup" id="Q027W9">
    <property type="interactions" value="69"/>
</dbReference>
<dbReference type="PROSITE" id="PS51192">
    <property type="entry name" value="HELICASE_ATP_BIND_1"/>
    <property type="match status" value="1"/>
</dbReference>
<reference evidence="3" key="1">
    <citation type="submission" date="2006-10" db="EMBL/GenBank/DDBJ databases">
        <title>Complete sequence of Solibacter usitatus Ellin6076.</title>
        <authorList>
            <consortium name="US DOE Joint Genome Institute"/>
            <person name="Copeland A."/>
            <person name="Lucas S."/>
            <person name="Lapidus A."/>
            <person name="Barry K."/>
            <person name="Detter J.C."/>
            <person name="Glavina del Rio T."/>
            <person name="Hammon N."/>
            <person name="Israni S."/>
            <person name="Dalin E."/>
            <person name="Tice H."/>
            <person name="Pitluck S."/>
            <person name="Thompson L.S."/>
            <person name="Brettin T."/>
            <person name="Bruce D."/>
            <person name="Han C."/>
            <person name="Tapia R."/>
            <person name="Gilna P."/>
            <person name="Schmutz J."/>
            <person name="Larimer F."/>
            <person name="Land M."/>
            <person name="Hauser L."/>
            <person name="Kyrpides N."/>
            <person name="Mikhailova N."/>
            <person name="Janssen P.H."/>
            <person name="Kuske C.R."/>
            <person name="Richardson P."/>
        </authorList>
    </citation>
    <scope>NUCLEOTIDE SEQUENCE</scope>
    <source>
        <strain evidence="3">Ellin6076</strain>
    </source>
</reference>
<dbReference type="Pfam" id="PF04471">
    <property type="entry name" value="Mrr_cat"/>
    <property type="match status" value="1"/>
</dbReference>
<organism evidence="3">
    <name type="scientific">Solibacter usitatus (strain Ellin6076)</name>
    <dbReference type="NCBI Taxonomy" id="234267"/>
    <lineage>
        <taxon>Bacteria</taxon>
        <taxon>Pseudomonadati</taxon>
        <taxon>Acidobacteriota</taxon>
        <taxon>Terriglobia</taxon>
        <taxon>Bryobacterales</taxon>
        <taxon>Solibacteraceae</taxon>
        <taxon>Candidatus Solibacter</taxon>
    </lineage>
</organism>
<dbReference type="GO" id="GO:0005524">
    <property type="term" value="F:ATP binding"/>
    <property type="evidence" value="ECO:0007669"/>
    <property type="project" value="InterPro"/>
</dbReference>
<dbReference type="GO" id="GO:0016787">
    <property type="term" value="F:hydrolase activity"/>
    <property type="evidence" value="ECO:0007669"/>
    <property type="project" value="InterPro"/>
</dbReference>
<dbReference type="Gene3D" id="3.40.50.300">
    <property type="entry name" value="P-loop containing nucleotide triphosphate hydrolases"/>
    <property type="match status" value="2"/>
</dbReference>
<name>Q027W9_SOLUE</name>
<protein>
    <submittedName>
        <fullName evidence="3">Type III restriction enzyme, res subunit</fullName>
    </submittedName>
</protein>
<dbReference type="InParanoid" id="Q027W9"/>
<gene>
    <name evidence="3" type="ordered locus">Acid_1698</name>
</gene>
<dbReference type="InterPro" id="IPR011856">
    <property type="entry name" value="tRNA_endonuc-like_dom_sf"/>
</dbReference>
<dbReference type="SUPFAM" id="SSF52540">
    <property type="entry name" value="P-loop containing nucleoside triphosphate hydrolases"/>
    <property type="match status" value="1"/>
</dbReference>
<dbReference type="KEGG" id="sus:Acid_1698"/>
<accession>Q027W9</accession>
<dbReference type="GO" id="GO:0003677">
    <property type="term" value="F:DNA binding"/>
    <property type="evidence" value="ECO:0007669"/>
    <property type="project" value="InterPro"/>
</dbReference>